<dbReference type="EMBL" id="UOFP01000040">
    <property type="protein sequence ID" value="VAW84336.1"/>
    <property type="molecule type" value="Genomic_DNA"/>
</dbReference>
<dbReference type="SUPFAM" id="SSF47598">
    <property type="entry name" value="Ribbon-helix-helix"/>
    <property type="match status" value="1"/>
</dbReference>
<dbReference type="InterPro" id="IPR010985">
    <property type="entry name" value="Ribbon_hlx_hlx"/>
</dbReference>
<dbReference type="PANTHER" id="PTHR40688">
    <property type="match status" value="1"/>
</dbReference>
<protein>
    <submittedName>
        <fullName evidence="1">Uncharacterized protein</fullName>
    </submittedName>
</protein>
<dbReference type="InterPro" id="IPR052991">
    <property type="entry name" value="Non-func_TypeII_TA_Antitoxin"/>
</dbReference>
<dbReference type="GO" id="GO:0006355">
    <property type="term" value="P:regulation of DNA-templated transcription"/>
    <property type="evidence" value="ECO:0007669"/>
    <property type="project" value="InterPro"/>
</dbReference>
<dbReference type="PANTHER" id="PTHR40688:SF2">
    <property type="entry name" value="RIBBON-HELIX-HELIX PROTEIN COPG DOMAIN-CONTAINING PROTEIN"/>
    <property type="match status" value="1"/>
</dbReference>
<gene>
    <name evidence="1" type="ORF">MNBD_GAMMA18-1902</name>
</gene>
<accession>A0A3B0ZUL0</accession>
<reference evidence="1" key="1">
    <citation type="submission" date="2018-06" db="EMBL/GenBank/DDBJ databases">
        <authorList>
            <person name="Zhirakovskaya E."/>
        </authorList>
    </citation>
    <scope>NUCLEOTIDE SEQUENCE</scope>
</reference>
<organism evidence="1">
    <name type="scientific">hydrothermal vent metagenome</name>
    <dbReference type="NCBI Taxonomy" id="652676"/>
    <lineage>
        <taxon>unclassified sequences</taxon>
        <taxon>metagenomes</taxon>
        <taxon>ecological metagenomes</taxon>
    </lineage>
</organism>
<dbReference type="AlphaFoldDB" id="A0A3B0ZUL0"/>
<evidence type="ECO:0000313" key="1">
    <source>
        <dbReference type="EMBL" id="VAW84336.1"/>
    </source>
</evidence>
<name>A0A3B0ZUL0_9ZZZZ</name>
<proteinExistence type="predicted"/>
<sequence length="88" mass="10053">MGVTSIRLQADLEKPLEILSKKLDRSRNYLINQAIKEFIARREIAEERWNDTLVALESVKNGAVVDEAEVVDWLKSWGSDNEQSPPKT</sequence>
<dbReference type="CDD" id="cd22233">
    <property type="entry name" value="RHH_CopAso-like"/>
    <property type="match status" value="1"/>
</dbReference>